<protein>
    <recommendedName>
        <fullName evidence="1">LPS-assembly protein LptD</fullName>
    </recommendedName>
</protein>
<comment type="function">
    <text evidence="1">Involved in the assembly of lipopolysaccharide (LPS) at the surface of the outer membrane.</text>
</comment>
<dbReference type="RefSeq" id="WP_133612787.1">
    <property type="nucleotide sequence ID" value="NZ_SNYW01000007.1"/>
</dbReference>
<reference evidence="3 4" key="1">
    <citation type="submission" date="2019-03" db="EMBL/GenBank/DDBJ databases">
        <title>Genomic Encyclopedia of Type Strains, Phase III (KMG-III): the genomes of soil and plant-associated and newly described type strains.</title>
        <authorList>
            <person name="Whitman W."/>
        </authorList>
    </citation>
    <scope>NUCLEOTIDE SEQUENCE [LARGE SCALE GENOMIC DNA]</scope>
    <source>
        <strain evidence="3 4">CGMCC 1.7660</strain>
    </source>
</reference>
<sequence precursor="true">MSYRRSISSLPAAAALAFALLAVTLPGPSLADEDRTHLVADEVGYDEEFGLFVARGNVEMQRDDKIVMSDVLTYNERTKTLTASGNVAILLPSGDTIFGSYADITEDMNDGLIRDFRALLADQSRLAASSAQRINGTTLSLTNAVYTPCLPCREDPSRQPIWQVRADSAVQDDIAQTVTYDNARLEMFGLPVFWTPYFQHPAPGVKRASGLLEPRYSFSSGDAGYQVAVPYFITLGTDKDITLTPILRVGGGPDPAAGVGLVEYRQRFRDGGIKLEGSGTMEDREGDDDRDIDKNNEFRGHVAADGLFEINRDWRWGGNLKAATDKSYLRQYHLGSPSWIENQLWAEGFFGRSYFEARALGFQSTKRKRDRPFRARGNVYDDENAPIVLPAMRYAFVSEPDSYGSYLGLEVGTANIMRQDGREYFRLSAKPSWTLPYTSSIGDIYELHLSLQSDLYVVNGVDTESDLVDPNGANEFNGTVGRVFPQASLKWRYPFVRPGESITQVFQPIAQLVMSPDIGNSGKIPNEDTADFSWDTTRLFEPDRFSGNDRVDNGSRVNYGLQWLGYFEGGGTAEVTIGQSLRFLGDSTSNFNDSGIEDDLSNLIGRLAATPTDWLHASYEFELDVDDGNMEWQTGTVALGDRNLRGVVSYTSSNKEDPWNDDEQIYAGLSSEYFTNWEFKIGAAYSLEDDDIISLQSGIEYQDECFGATLAVSYVTDDAREDDDLSGDFTALVQFRFTNLGSIGAGG</sequence>
<organism evidence="3 4">
    <name type="scientific">Dongia mobilis</name>
    <dbReference type="NCBI Taxonomy" id="578943"/>
    <lineage>
        <taxon>Bacteria</taxon>
        <taxon>Pseudomonadati</taxon>
        <taxon>Pseudomonadota</taxon>
        <taxon>Alphaproteobacteria</taxon>
        <taxon>Rhodospirillales</taxon>
        <taxon>Dongiaceae</taxon>
        <taxon>Dongia</taxon>
    </lineage>
</organism>
<keyword evidence="4" id="KW-1185">Reference proteome</keyword>
<comment type="caution">
    <text evidence="1">Lacks conserved residue(s) required for the propagation of feature annotation.</text>
</comment>
<dbReference type="Pfam" id="PF04453">
    <property type="entry name" value="LptD"/>
    <property type="match status" value="1"/>
</dbReference>
<gene>
    <name evidence="1" type="primary">lptD</name>
    <name evidence="3" type="ORF">A8950_1274</name>
</gene>
<keyword evidence="1" id="KW-0998">Cell outer membrane</keyword>
<dbReference type="GO" id="GO:0015920">
    <property type="term" value="P:lipopolysaccharide transport"/>
    <property type="evidence" value="ECO:0007669"/>
    <property type="project" value="InterPro"/>
</dbReference>
<dbReference type="EMBL" id="SNYW01000007">
    <property type="protein sequence ID" value="TDQ82992.1"/>
    <property type="molecule type" value="Genomic_DNA"/>
</dbReference>
<evidence type="ECO:0000259" key="2">
    <source>
        <dbReference type="Pfam" id="PF04453"/>
    </source>
</evidence>
<keyword evidence="1" id="KW-0732">Signal</keyword>
<dbReference type="InterPro" id="IPR007543">
    <property type="entry name" value="LptD_C"/>
</dbReference>
<comment type="subunit">
    <text evidence="1">Component of the lipopolysaccharide transport and assembly complex.</text>
</comment>
<comment type="similarity">
    <text evidence="1">Belongs to the LptD family.</text>
</comment>
<keyword evidence="1" id="KW-0472">Membrane</keyword>
<comment type="subcellular location">
    <subcellularLocation>
        <location evidence="1">Cell outer membrane</location>
    </subcellularLocation>
</comment>
<accession>A0A4R6WV87</accession>
<dbReference type="GO" id="GO:0009279">
    <property type="term" value="C:cell outer membrane"/>
    <property type="evidence" value="ECO:0007669"/>
    <property type="project" value="UniProtKB-SubCell"/>
</dbReference>
<dbReference type="HAMAP" id="MF_01411">
    <property type="entry name" value="LPS_assembly_LptD"/>
    <property type="match status" value="1"/>
</dbReference>
<evidence type="ECO:0000256" key="1">
    <source>
        <dbReference type="HAMAP-Rule" id="MF_01411"/>
    </source>
</evidence>
<dbReference type="PANTHER" id="PTHR30189">
    <property type="entry name" value="LPS-ASSEMBLY PROTEIN"/>
    <property type="match status" value="1"/>
</dbReference>
<evidence type="ECO:0000313" key="3">
    <source>
        <dbReference type="EMBL" id="TDQ82992.1"/>
    </source>
</evidence>
<name>A0A4R6WV87_9PROT</name>
<dbReference type="Gene3D" id="2.60.450.10">
    <property type="entry name" value="Lipopolysaccharide (LPS) transport protein A like domain"/>
    <property type="match status" value="1"/>
</dbReference>
<dbReference type="InterPro" id="IPR050218">
    <property type="entry name" value="LptD"/>
</dbReference>
<dbReference type="InterPro" id="IPR020889">
    <property type="entry name" value="LipoPS_assembly_LptD"/>
</dbReference>
<feature type="domain" description="LptD C-terminal" evidence="2">
    <location>
        <begin position="298"/>
        <end position="657"/>
    </location>
</feature>
<feature type="chain" id="PRO_5021049023" description="LPS-assembly protein LptD" evidence="1">
    <location>
        <begin position="32"/>
        <end position="747"/>
    </location>
</feature>
<dbReference type="AlphaFoldDB" id="A0A4R6WV87"/>
<comment type="caution">
    <text evidence="3">The sequence shown here is derived from an EMBL/GenBank/DDBJ whole genome shotgun (WGS) entry which is preliminary data.</text>
</comment>
<dbReference type="PANTHER" id="PTHR30189:SF1">
    <property type="entry name" value="LPS-ASSEMBLY PROTEIN LPTD"/>
    <property type="match status" value="1"/>
</dbReference>
<evidence type="ECO:0000313" key="4">
    <source>
        <dbReference type="Proteomes" id="UP000295783"/>
    </source>
</evidence>
<proteinExistence type="inferred from homology"/>
<dbReference type="Proteomes" id="UP000295783">
    <property type="component" value="Unassembled WGS sequence"/>
</dbReference>
<feature type="signal peptide" evidence="1">
    <location>
        <begin position="1"/>
        <end position="31"/>
    </location>
</feature>
<dbReference type="OrthoDB" id="9760225at2"/>
<dbReference type="GO" id="GO:0043165">
    <property type="term" value="P:Gram-negative-bacterium-type cell outer membrane assembly"/>
    <property type="evidence" value="ECO:0007669"/>
    <property type="project" value="UniProtKB-UniRule"/>
</dbReference>
<dbReference type="GO" id="GO:1990351">
    <property type="term" value="C:transporter complex"/>
    <property type="evidence" value="ECO:0007669"/>
    <property type="project" value="TreeGrafter"/>
</dbReference>